<evidence type="ECO:0000313" key="1">
    <source>
        <dbReference type="EMBL" id="KKL04643.1"/>
    </source>
</evidence>
<dbReference type="PANTHER" id="PTHR42754">
    <property type="entry name" value="ENDOGLUCANASE"/>
    <property type="match status" value="1"/>
</dbReference>
<accession>A0A0F9CXP7</accession>
<proteinExistence type="predicted"/>
<dbReference type="PANTHER" id="PTHR42754:SF1">
    <property type="entry name" value="LIPOPROTEIN"/>
    <property type="match status" value="1"/>
</dbReference>
<organism evidence="1">
    <name type="scientific">marine sediment metagenome</name>
    <dbReference type="NCBI Taxonomy" id="412755"/>
    <lineage>
        <taxon>unclassified sequences</taxon>
        <taxon>metagenomes</taxon>
        <taxon>ecological metagenomes</taxon>
    </lineage>
</organism>
<dbReference type="AlphaFoldDB" id="A0A0F9CXP7"/>
<dbReference type="InterPro" id="IPR010620">
    <property type="entry name" value="SBBP_repeat"/>
</dbReference>
<feature type="non-terminal residue" evidence="1">
    <location>
        <position position="1"/>
    </location>
</feature>
<gene>
    <name evidence="1" type="ORF">LCGC14_2614010</name>
</gene>
<sequence length="460" mass="51246">PTDISIDSSNNMFIGGYFYNGPVKNLDYFLMKVNSTGYFFWQEEWGGTGNDICRGVTLDSNENVYITGSTSSLGNGLDDIFIIKYSNFKGIQLYNSTWGGSSNDVSLALISDSADNIYIIGYTSSFGAGSSDLLLLKSPPFYEINIIFPNKNQFFSSTSPTFQIDINPQFTNRWYTLNGGIPYNFSGTIGSINQTEWNLWEDGEIVIDFYANDSFGDIISGRVTIKKDTTIPQISINSPHPNQLFGNLTLDFDINIIEDNLNSTWFTLNDGLKNKFSGTNGTISQEVWDLCENGTVSIKFYANDSVGNSAFDEVIVRKETSFPLITIISPNHYQLYGEELISFDLAITSSSIDYRWYTLNGGSKYFFSGLSEVINQDAWEICGNGSILIKFYANNSAGNIAFENVIVHKDILDPLISILSPIENQIFSNSTFDFSLAIIEGNLNSTWYSLDGGLTNYLFV</sequence>
<name>A0A0F9CXP7_9ZZZZ</name>
<protein>
    <submittedName>
        <fullName evidence="1">Uncharacterized protein</fullName>
    </submittedName>
</protein>
<dbReference type="Pfam" id="PF06739">
    <property type="entry name" value="SBBP"/>
    <property type="match status" value="1"/>
</dbReference>
<dbReference type="EMBL" id="LAZR01044439">
    <property type="protein sequence ID" value="KKL04643.1"/>
    <property type="molecule type" value="Genomic_DNA"/>
</dbReference>
<reference evidence="1" key="1">
    <citation type="journal article" date="2015" name="Nature">
        <title>Complex archaea that bridge the gap between prokaryotes and eukaryotes.</title>
        <authorList>
            <person name="Spang A."/>
            <person name="Saw J.H."/>
            <person name="Jorgensen S.L."/>
            <person name="Zaremba-Niedzwiedzka K."/>
            <person name="Martijn J."/>
            <person name="Lind A.E."/>
            <person name="van Eijk R."/>
            <person name="Schleper C."/>
            <person name="Guy L."/>
            <person name="Ettema T.J."/>
        </authorList>
    </citation>
    <scope>NUCLEOTIDE SEQUENCE</scope>
</reference>
<feature type="non-terminal residue" evidence="1">
    <location>
        <position position="460"/>
    </location>
</feature>
<comment type="caution">
    <text evidence="1">The sequence shown here is derived from an EMBL/GenBank/DDBJ whole genome shotgun (WGS) entry which is preliminary data.</text>
</comment>